<evidence type="ECO:0000256" key="4">
    <source>
        <dbReference type="ARBA" id="ARBA00023163"/>
    </source>
</evidence>
<evidence type="ECO:0000259" key="6">
    <source>
        <dbReference type="Pfam" id="PF04082"/>
    </source>
</evidence>
<accession>W2RXG7</accession>
<dbReference type="HOGENOM" id="CLU_444108_0_0_1"/>
<keyword evidence="8" id="KW-1185">Reference proteome</keyword>
<dbReference type="RefSeq" id="XP_008715519.1">
    <property type="nucleotide sequence ID" value="XM_008717297.1"/>
</dbReference>
<dbReference type="GeneID" id="19970282"/>
<keyword evidence="2" id="KW-0805">Transcription regulation</keyword>
<reference evidence="7 8" key="1">
    <citation type="submission" date="2013-03" db="EMBL/GenBank/DDBJ databases">
        <title>The Genome Sequence of Phialophora europaea CBS 101466.</title>
        <authorList>
            <consortium name="The Broad Institute Genomics Platform"/>
            <person name="Cuomo C."/>
            <person name="de Hoog S."/>
            <person name="Gorbushina A."/>
            <person name="Walker B."/>
            <person name="Young S.K."/>
            <person name="Zeng Q."/>
            <person name="Gargeya S."/>
            <person name="Fitzgerald M."/>
            <person name="Haas B."/>
            <person name="Abouelleil A."/>
            <person name="Allen A.W."/>
            <person name="Alvarado L."/>
            <person name="Arachchi H.M."/>
            <person name="Berlin A.M."/>
            <person name="Chapman S.B."/>
            <person name="Gainer-Dewar J."/>
            <person name="Goldberg J."/>
            <person name="Griggs A."/>
            <person name="Gujja S."/>
            <person name="Hansen M."/>
            <person name="Howarth C."/>
            <person name="Imamovic A."/>
            <person name="Ireland A."/>
            <person name="Larimer J."/>
            <person name="McCowan C."/>
            <person name="Murphy C."/>
            <person name="Pearson M."/>
            <person name="Poon T.W."/>
            <person name="Priest M."/>
            <person name="Roberts A."/>
            <person name="Saif S."/>
            <person name="Shea T."/>
            <person name="Sisk P."/>
            <person name="Sykes S."/>
            <person name="Wortman J."/>
            <person name="Nusbaum C."/>
            <person name="Birren B."/>
        </authorList>
    </citation>
    <scope>NUCLEOTIDE SEQUENCE [LARGE SCALE GENOMIC DNA]</scope>
    <source>
        <strain evidence="7 8">CBS 101466</strain>
    </source>
</reference>
<dbReference type="GO" id="GO:0005634">
    <property type="term" value="C:nucleus"/>
    <property type="evidence" value="ECO:0007669"/>
    <property type="project" value="UniProtKB-SubCell"/>
</dbReference>
<dbReference type="InParanoid" id="W2RXG7"/>
<gene>
    <name evidence="7" type="ORF">HMPREF1541_02943</name>
</gene>
<keyword evidence="5" id="KW-0539">Nucleus</keyword>
<dbReference type="VEuPathDB" id="FungiDB:HMPREF1541_02943"/>
<keyword evidence="4" id="KW-0804">Transcription</keyword>
<evidence type="ECO:0000256" key="1">
    <source>
        <dbReference type="ARBA" id="ARBA00004123"/>
    </source>
</evidence>
<name>W2RXG7_CYPE1</name>
<dbReference type="EMBL" id="KB822719">
    <property type="protein sequence ID" value="ETN41010.1"/>
    <property type="molecule type" value="Genomic_DNA"/>
</dbReference>
<dbReference type="InterPro" id="IPR051711">
    <property type="entry name" value="Stress_Response_Reg"/>
</dbReference>
<evidence type="ECO:0000256" key="3">
    <source>
        <dbReference type="ARBA" id="ARBA00023125"/>
    </source>
</evidence>
<keyword evidence="3" id="KW-0238">DNA-binding</keyword>
<dbReference type="PANTHER" id="PTHR47540">
    <property type="entry name" value="THIAMINE REPRESSIBLE GENES REGULATORY PROTEIN THI5"/>
    <property type="match status" value="1"/>
</dbReference>
<comment type="subcellular location">
    <subcellularLocation>
        <location evidence="1">Nucleus</location>
    </subcellularLocation>
</comment>
<dbReference type="PANTHER" id="PTHR47540:SF4">
    <property type="entry name" value="TRANSCRIPTION FACTOR RGLT"/>
    <property type="match status" value="1"/>
</dbReference>
<dbReference type="eggNOG" id="ENOG502QSY2">
    <property type="taxonomic scope" value="Eukaryota"/>
</dbReference>
<proteinExistence type="predicted"/>
<dbReference type="AlphaFoldDB" id="W2RXG7"/>
<dbReference type="GO" id="GO:0006351">
    <property type="term" value="P:DNA-templated transcription"/>
    <property type="evidence" value="ECO:0007669"/>
    <property type="project" value="InterPro"/>
</dbReference>
<dbReference type="GO" id="GO:0008270">
    <property type="term" value="F:zinc ion binding"/>
    <property type="evidence" value="ECO:0007669"/>
    <property type="project" value="InterPro"/>
</dbReference>
<dbReference type="CDD" id="cd12148">
    <property type="entry name" value="fungal_TF_MHR"/>
    <property type="match status" value="1"/>
</dbReference>
<evidence type="ECO:0000256" key="2">
    <source>
        <dbReference type="ARBA" id="ARBA00023015"/>
    </source>
</evidence>
<protein>
    <recommendedName>
        <fullName evidence="6">Xylanolytic transcriptional activator regulatory domain-containing protein</fullName>
    </recommendedName>
</protein>
<organism evidence="7 8">
    <name type="scientific">Cyphellophora europaea (strain CBS 101466)</name>
    <name type="common">Phialophora europaea</name>
    <dbReference type="NCBI Taxonomy" id="1220924"/>
    <lineage>
        <taxon>Eukaryota</taxon>
        <taxon>Fungi</taxon>
        <taxon>Dikarya</taxon>
        <taxon>Ascomycota</taxon>
        <taxon>Pezizomycotina</taxon>
        <taxon>Eurotiomycetes</taxon>
        <taxon>Chaetothyriomycetidae</taxon>
        <taxon>Chaetothyriales</taxon>
        <taxon>Cyphellophoraceae</taxon>
        <taxon>Cyphellophora</taxon>
    </lineage>
</organism>
<evidence type="ECO:0000313" key="7">
    <source>
        <dbReference type="EMBL" id="ETN41010.1"/>
    </source>
</evidence>
<evidence type="ECO:0000256" key="5">
    <source>
        <dbReference type="ARBA" id="ARBA00023242"/>
    </source>
</evidence>
<dbReference type="Pfam" id="PF04082">
    <property type="entry name" value="Fungal_trans"/>
    <property type="match status" value="1"/>
</dbReference>
<dbReference type="GO" id="GO:0043565">
    <property type="term" value="F:sequence-specific DNA binding"/>
    <property type="evidence" value="ECO:0007669"/>
    <property type="project" value="TreeGrafter"/>
</dbReference>
<dbReference type="InterPro" id="IPR007219">
    <property type="entry name" value="XnlR_reg_dom"/>
</dbReference>
<feature type="domain" description="Xylanolytic transcriptional activator regulatory" evidence="6">
    <location>
        <begin position="166"/>
        <end position="336"/>
    </location>
</feature>
<evidence type="ECO:0000313" key="8">
    <source>
        <dbReference type="Proteomes" id="UP000030752"/>
    </source>
</evidence>
<dbReference type="GO" id="GO:0045944">
    <property type="term" value="P:positive regulation of transcription by RNA polymerase II"/>
    <property type="evidence" value="ECO:0007669"/>
    <property type="project" value="TreeGrafter"/>
</dbReference>
<dbReference type="Proteomes" id="UP000030752">
    <property type="component" value="Unassembled WGS sequence"/>
</dbReference>
<sequence length="615" mass="67401">MSEIRASYHFRRPAPPQTQRIQMLEVHLRYVRSFLQDAARKVPPELGIDFEDVLRKISSAAPDVPSPGHDGDVVSRSAFKDLLEPDNAYNNIVSPLDPQGPSQFSFMLQLVQAISGSGNLSDSESSVLESLFSGPLPDIDDMDRVSLPPRQLSMSLIDALFAGQHTMPIFLHERYFRDMVDLVYKVQSSHDAIDRFLPLLHFTLALGYLYAKPEHQAAGCENAHREAFRHYQAGQELLQPLDMSSLNGLQTVLCGIAFLISTCRLTVAHPLIGVACSLALRLGLHTKSDGLSSEEQQLRLRVFAAVLHADLYASLVMGLPTFLHPQKSSLALLDELALAAYHQRDWYTASTTAQVQLLVLAKAIGDSMMSAEGSETGGSSNAYVGIKDAAARLRSWRDGVRPLLYQLETSEPATVFKYELEMLYNFSCLVLWRPSLLDLCNKVNMGKAFDLASSEVTFAGACIRSASATTSRSRELAQNGSLSPVSWPAIYTIFLSCVFLTALLPLDDLASGLDDMYRPLTEGLKLLVECRCGDAIASSSFQVLKMMISRLPDAQSIDVDGIEASASGSCGDHQQDIDMGEHAPGRQDDILSLLNARSQETVSIGTKSRSPPSMQ</sequence>
<dbReference type="OrthoDB" id="10576711at2759"/>